<evidence type="ECO:0008006" key="5">
    <source>
        <dbReference type="Google" id="ProtNLM"/>
    </source>
</evidence>
<dbReference type="Proteomes" id="UP001497444">
    <property type="component" value="Chromosome 3"/>
</dbReference>
<dbReference type="EMBL" id="OZ020098">
    <property type="protein sequence ID" value="CAK9269774.1"/>
    <property type="molecule type" value="Genomic_DNA"/>
</dbReference>
<dbReference type="PANTHER" id="PTHR12861:SF3">
    <property type="entry name" value="TRANSLOCON-ASSOCIATED PROTEIN SUBUNIT BETA"/>
    <property type="match status" value="1"/>
</dbReference>
<keyword evidence="1" id="KW-0472">Membrane</keyword>
<proteinExistence type="predicted"/>
<accession>A0ABP0WTP0</accession>
<evidence type="ECO:0000313" key="4">
    <source>
        <dbReference type="Proteomes" id="UP001497444"/>
    </source>
</evidence>
<keyword evidence="4" id="KW-1185">Reference proteome</keyword>
<gene>
    <name evidence="3" type="ORF">CSSPJE1EN1_LOCUS15252</name>
</gene>
<keyword evidence="1" id="KW-1133">Transmembrane helix</keyword>
<dbReference type="PANTHER" id="PTHR12861">
    <property type="entry name" value="TRANSLOCON-ASSOCIATED PROTEIN, BETA SUBUNIT PRECURSOR TRAP-BETA SIGNAL SEQUENCE RECEPTOR BETA SUBUNIT"/>
    <property type="match status" value="1"/>
</dbReference>
<feature type="transmembrane region" description="Helical" evidence="1">
    <location>
        <begin position="156"/>
        <end position="174"/>
    </location>
</feature>
<organism evidence="3 4">
    <name type="scientific">Sphagnum jensenii</name>
    <dbReference type="NCBI Taxonomy" id="128206"/>
    <lineage>
        <taxon>Eukaryota</taxon>
        <taxon>Viridiplantae</taxon>
        <taxon>Streptophyta</taxon>
        <taxon>Embryophyta</taxon>
        <taxon>Bryophyta</taxon>
        <taxon>Sphagnophytina</taxon>
        <taxon>Sphagnopsida</taxon>
        <taxon>Sphagnales</taxon>
        <taxon>Sphagnaceae</taxon>
        <taxon>Sphagnum</taxon>
    </lineage>
</organism>
<evidence type="ECO:0000256" key="2">
    <source>
        <dbReference type="SAM" id="SignalP"/>
    </source>
</evidence>
<evidence type="ECO:0000256" key="1">
    <source>
        <dbReference type="SAM" id="Phobius"/>
    </source>
</evidence>
<evidence type="ECO:0000313" key="3">
    <source>
        <dbReference type="EMBL" id="CAK9269774.1"/>
    </source>
</evidence>
<reference evidence="3" key="1">
    <citation type="submission" date="2024-02" db="EMBL/GenBank/DDBJ databases">
        <authorList>
            <consortium name="ELIXIR-Norway"/>
            <consortium name="Elixir Norway"/>
        </authorList>
    </citation>
    <scope>NUCLEOTIDE SEQUENCE</scope>
</reference>
<keyword evidence="2" id="KW-0732">Signal</keyword>
<name>A0ABP0WTP0_9BRYO</name>
<keyword evidence="1" id="KW-0812">Transmembrane</keyword>
<dbReference type="Pfam" id="PF05753">
    <property type="entry name" value="TRAP_beta"/>
    <property type="match status" value="1"/>
</dbReference>
<feature type="chain" id="PRO_5045744772" description="Translocon-associated protein subunit beta" evidence="2">
    <location>
        <begin position="23"/>
        <end position="190"/>
    </location>
</feature>
<sequence length="190" mass="20613">MGSLRLHFVSLMFLVLLVLATAADTAFLVVHKKAALQKVKGGERVNVAITLHNAGSATAYDVSLTDDTWPSALFSLVSGNTSRTWEKLEAGGSQSHSFTVEARSKGPFSGSPAVVKYRVASKSALQEAFSTPLPLLDILSDKPAEKKYDWKLAVKYGPLVIVVTIVGLFIYLLISPSKSAKHSRLNKKRR</sequence>
<feature type="signal peptide" evidence="2">
    <location>
        <begin position="1"/>
        <end position="22"/>
    </location>
</feature>
<protein>
    <recommendedName>
        <fullName evidence="5">Translocon-associated protein subunit beta</fullName>
    </recommendedName>
</protein>